<dbReference type="InterPro" id="IPR023827">
    <property type="entry name" value="Peptidase_S8_Asp-AS"/>
</dbReference>
<dbReference type="InterPro" id="IPR015500">
    <property type="entry name" value="Peptidase_S8_subtilisin-rel"/>
</dbReference>
<dbReference type="RefSeq" id="WP_143315334.1">
    <property type="nucleotide sequence ID" value="NZ_JACSRA010000023.1"/>
</dbReference>
<protein>
    <submittedName>
        <fullName evidence="7">S8 family peptidase</fullName>
    </submittedName>
</protein>
<feature type="domain" description="Peptidase S8/S53" evidence="6">
    <location>
        <begin position="438"/>
        <end position="557"/>
    </location>
</feature>
<dbReference type="PROSITE" id="PS51892">
    <property type="entry name" value="SUBTILASE"/>
    <property type="match status" value="1"/>
</dbReference>
<dbReference type="PROSITE" id="PS00137">
    <property type="entry name" value="SUBTILASE_HIS"/>
    <property type="match status" value="1"/>
</dbReference>
<dbReference type="PROSITE" id="PS00136">
    <property type="entry name" value="SUBTILASE_ASP"/>
    <property type="match status" value="1"/>
</dbReference>
<dbReference type="PRINTS" id="PR00723">
    <property type="entry name" value="SUBTILISIN"/>
</dbReference>
<evidence type="ECO:0000256" key="3">
    <source>
        <dbReference type="ARBA" id="ARBA00022801"/>
    </source>
</evidence>
<evidence type="ECO:0000313" key="8">
    <source>
        <dbReference type="Proteomes" id="UP000627781"/>
    </source>
</evidence>
<dbReference type="Proteomes" id="UP000627781">
    <property type="component" value="Unassembled WGS sequence"/>
</dbReference>
<feature type="active site" description="Charge relay system" evidence="5">
    <location>
        <position position="180"/>
    </location>
</feature>
<evidence type="ECO:0000256" key="4">
    <source>
        <dbReference type="ARBA" id="ARBA00022825"/>
    </source>
</evidence>
<dbReference type="InterPro" id="IPR022398">
    <property type="entry name" value="Peptidase_S8_His-AS"/>
</dbReference>
<dbReference type="InterPro" id="IPR017310">
    <property type="entry name" value="Pept_S8A_subtilisin_clostridia"/>
</dbReference>
<reference evidence="7 8" key="1">
    <citation type="submission" date="2020-08" db="EMBL/GenBank/DDBJ databases">
        <title>A Genomic Blueprint of the Chicken Gut Microbiome.</title>
        <authorList>
            <person name="Gilroy R."/>
            <person name="Ravi A."/>
            <person name="Getino M."/>
            <person name="Pursley I."/>
            <person name="Horton D.L."/>
            <person name="Alikhan N.-F."/>
            <person name="Baker D."/>
            <person name="Gharbi K."/>
            <person name="Hall N."/>
            <person name="Watson M."/>
            <person name="Adriaenssens E.M."/>
            <person name="Foster-Nyarko E."/>
            <person name="Jarju S."/>
            <person name="Secka A."/>
            <person name="Antonio M."/>
            <person name="Oren A."/>
            <person name="Chaudhuri R."/>
            <person name="La Ragione R.M."/>
            <person name="Hildebrand F."/>
            <person name="Pallen M.J."/>
        </authorList>
    </citation>
    <scope>NUCLEOTIDE SEQUENCE [LARGE SCALE GENOMIC DNA]</scope>
    <source>
        <strain evidence="7 8">Sa3CVN1</strain>
    </source>
</reference>
<accession>A0ABR8PW45</accession>
<proteinExistence type="inferred from homology"/>
<evidence type="ECO:0000256" key="2">
    <source>
        <dbReference type="ARBA" id="ARBA00022670"/>
    </source>
</evidence>
<dbReference type="Gene3D" id="2.60.120.1290">
    <property type="match status" value="1"/>
</dbReference>
<sequence>MQNSRACNLYHESNTANHLVEYRGNFKEQIDKVSYACGDIITESIGVISLEDKYLEQILIDVPAIIFIGYNPIFVLEETSPSNVDNINTIKISPYLNLTGRGVLVGIIDTGIDYLNQEFIREDGTSRILSIWDQSITTTTNPSVHMGEIYTNEQINQAIAASKNNQDPYQIVPSRDEIGHGTKVAGIIGARGYAGELQGVAHDCDFVIVKLSQSSYFKKLLSDNGIVNVPVYNASELIAALEHVKNISLNLNRPMVISLNLGTTDLSHDTLSLTARYIASLGNIRGICTVIGVGNEGDSQGHASGTIVSVGDSKTVELRIPREMKQLGFRIVVQKPSRVSLRVISPTGESSTLYESKIGKRDSHLFVYTNTIMEIRYLTPEHFTGHEMIQVDFKNIKPGIWKFQITGEYIVNGRFDIWLPPKITLPEGTVFLEPDPYSTLSVPSTALNIVTVAYFGENGARMPSSGRGYNTDGIINPDVATLGTNILTTQVGGGNTTLSGSSAAASIVAGASALLLEWGIVKNNDRTMHSRKIRSYLYYGAYRNAIYKFPNRETGYGDFDLLDTFNIISRSYGEVNRDYIKENQSNFHEYNINNLFIRIPK</sequence>
<comment type="similarity">
    <text evidence="1 5">Belongs to the peptidase S8 family.</text>
</comment>
<evidence type="ECO:0000256" key="5">
    <source>
        <dbReference type="PROSITE-ProRule" id="PRU01240"/>
    </source>
</evidence>
<feature type="active site" description="Charge relay system" evidence="5">
    <location>
        <position position="502"/>
    </location>
</feature>
<dbReference type="InterPro" id="IPR034045">
    <property type="entry name" value="Pep_S8_CspA-like"/>
</dbReference>
<dbReference type="EMBL" id="JACSRA010000023">
    <property type="protein sequence ID" value="MBD7912375.1"/>
    <property type="molecule type" value="Genomic_DNA"/>
</dbReference>
<keyword evidence="2 5" id="KW-0645">Protease</keyword>
<keyword evidence="3 5" id="KW-0378">Hydrolase</keyword>
<dbReference type="InterPro" id="IPR050131">
    <property type="entry name" value="Peptidase_S8_subtilisin-like"/>
</dbReference>
<dbReference type="SUPFAM" id="SSF52743">
    <property type="entry name" value="Subtilisin-like"/>
    <property type="match status" value="1"/>
</dbReference>
<evidence type="ECO:0000256" key="1">
    <source>
        <dbReference type="ARBA" id="ARBA00011073"/>
    </source>
</evidence>
<feature type="active site" description="Charge relay system" evidence="5">
    <location>
        <position position="109"/>
    </location>
</feature>
<keyword evidence="4 5" id="KW-0720">Serine protease</keyword>
<dbReference type="Gene3D" id="3.40.50.200">
    <property type="entry name" value="Peptidase S8/S53 domain"/>
    <property type="match status" value="1"/>
</dbReference>
<evidence type="ECO:0000313" key="7">
    <source>
        <dbReference type="EMBL" id="MBD7912375.1"/>
    </source>
</evidence>
<feature type="domain" description="Peptidase S8/S53" evidence="6">
    <location>
        <begin position="100"/>
        <end position="302"/>
    </location>
</feature>
<organism evidence="7 8">
    <name type="scientific">Clostridium cibarium</name>
    <dbReference type="NCBI Taxonomy" id="2762247"/>
    <lineage>
        <taxon>Bacteria</taxon>
        <taxon>Bacillati</taxon>
        <taxon>Bacillota</taxon>
        <taxon>Clostridia</taxon>
        <taxon>Eubacteriales</taxon>
        <taxon>Clostridiaceae</taxon>
        <taxon>Clostridium</taxon>
    </lineage>
</organism>
<comment type="caution">
    <text evidence="7">The sequence shown here is derived from an EMBL/GenBank/DDBJ whole genome shotgun (WGS) entry which is preliminary data.</text>
</comment>
<keyword evidence="8" id="KW-1185">Reference proteome</keyword>
<evidence type="ECO:0000259" key="6">
    <source>
        <dbReference type="Pfam" id="PF00082"/>
    </source>
</evidence>
<name>A0ABR8PW45_9CLOT</name>
<dbReference type="CDD" id="cd07478">
    <property type="entry name" value="Peptidases_S8_CspA-like"/>
    <property type="match status" value="1"/>
</dbReference>
<dbReference type="PANTHER" id="PTHR43806">
    <property type="entry name" value="PEPTIDASE S8"/>
    <property type="match status" value="1"/>
</dbReference>
<dbReference type="InterPro" id="IPR000209">
    <property type="entry name" value="Peptidase_S8/S53_dom"/>
</dbReference>
<gene>
    <name evidence="7" type="ORF">H9661_13510</name>
</gene>
<dbReference type="PANTHER" id="PTHR43806:SF11">
    <property type="entry name" value="CEREVISIN-RELATED"/>
    <property type="match status" value="1"/>
</dbReference>
<dbReference type="PIRSF" id="PIRSF037894">
    <property type="entry name" value="Subtilisin_rel_CspABC"/>
    <property type="match status" value="1"/>
</dbReference>
<dbReference type="Pfam" id="PF00082">
    <property type="entry name" value="Peptidase_S8"/>
    <property type="match status" value="2"/>
</dbReference>
<dbReference type="InterPro" id="IPR036852">
    <property type="entry name" value="Peptidase_S8/S53_dom_sf"/>
</dbReference>